<proteinExistence type="predicted"/>
<feature type="transmembrane region" description="Helical" evidence="1">
    <location>
        <begin position="128"/>
        <end position="154"/>
    </location>
</feature>
<dbReference type="Proteomes" id="UP000799291">
    <property type="component" value="Unassembled WGS sequence"/>
</dbReference>
<feature type="signal peptide" evidence="2">
    <location>
        <begin position="1"/>
        <end position="22"/>
    </location>
</feature>
<keyword evidence="1" id="KW-0812">Transmembrane</keyword>
<feature type="transmembrane region" description="Helical" evidence="1">
    <location>
        <begin position="28"/>
        <end position="45"/>
    </location>
</feature>
<feature type="chain" id="PRO_5026031519" evidence="2">
    <location>
        <begin position="23"/>
        <end position="208"/>
    </location>
</feature>
<protein>
    <submittedName>
        <fullName evidence="3">Uncharacterized protein</fullName>
    </submittedName>
</protein>
<name>A0A6G1IHP5_9PLEO</name>
<keyword evidence="1" id="KW-1133">Transmembrane helix</keyword>
<accession>A0A6G1IHP5</accession>
<evidence type="ECO:0000313" key="3">
    <source>
        <dbReference type="EMBL" id="KAF2677756.1"/>
    </source>
</evidence>
<evidence type="ECO:0000256" key="1">
    <source>
        <dbReference type="SAM" id="Phobius"/>
    </source>
</evidence>
<gene>
    <name evidence="3" type="ORF">K458DRAFT_465845</name>
</gene>
<dbReference type="EMBL" id="MU005619">
    <property type="protein sequence ID" value="KAF2677756.1"/>
    <property type="molecule type" value="Genomic_DNA"/>
</dbReference>
<keyword evidence="4" id="KW-1185">Reference proteome</keyword>
<evidence type="ECO:0000256" key="2">
    <source>
        <dbReference type="SAM" id="SignalP"/>
    </source>
</evidence>
<evidence type="ECO:0000313" key="4">
    <source>
        <dbReference type="Proteomes" id="UP000799291"/>
    </source>
</evidence>
<organism evidence="3 4">
    <name type="scientific">Lentithecium fluviatile CBS 122367</name>
    <dbReference type="NCBI Taxonomy" id="1168545"/>
    <lineage>
        <taxon>Eukaryota</taxon>
        <taxon>Fungi</taxon>
        <taxon>Dikarya</taxon>
        <taxon>Ascomycota</taxon>
        <taxon>Pezizomycotina</taxon>
        <taxon>Dothideomycetes</taxon>
        <taxon>Pleosporomycetidae</taxon>
        <taxon>Pleosporales</taxon>
        <taxon>Massarineae</taxon>
        <taxon>Lentitheciaceae</taxon>
        <taxon>Lentithecium</taxon>
    </lineage>
</organism>
<keyword evidence="2" id="KW-0732">Signal</keyword>
<reference evidence="3" key="1">
    <citation type="journal article" date="2020" name="Stud. Mycol.">
        <title>101 Dothideomycetes genomes: a test case for predicting lifestyles and emergence of pathogens.</title>
        <authorList>
            <person name="Haridas S."/>
            <person name="Albert R."/>
            <person name="Binder M."/>
            <person name="Bloem J."/>
            <person name="Labutti K."/>
            <person name="Salamov A."/>
            <person name="Andreopoulos B."/>
            <person name="Baker S."/>
            <person name="Barry K."/>
            <person name="Bills G."/>
            <person name="Bluhm B."/>
            <person name="Cannon C."/>
            <person name="Castanera R."/>
            <person name="Culley D."/>
            <person name="Daum C."/>
            <person name="Ezra D."/>
            <person name="Gonzalez J."/>
            <person name="Henrissat B."/>
            <person name="Kuo A."/>
            <person name="Liang C."/>
            <person name="Lipzen A."/>
            <person name="Lutzoni F."/>
            <person name="Magnuson J."/>
            <person name="Mondo S."/>
            <person name="Nolan M."/>
            <person name="Ohm R."/>
            <person name="Pangilinan J."/>
            <person name="Park H.-J."/>
            <person name="Ramirez L."/>
            <person name="Alfaro M."/>
            <person name="Sun H."/>
            <person name="Tritt A."/>
            <person name="Yoshinaga Y."/>
            <person name="Zwiers L.-H."/>
            <person name="Turgeon B."/>
            <person name="Goodwin S."/>
            <person name="Spatafora J."/>
            <person name="Crous P."/>
            <person name="Grigoriev I."/>
        </authorList>
    </citation>
    <scope>NUCLEOTIDE SEQUENCE</scope>
    <source>
        <strain evidence="3">CBS 122367</strain>
    </source>
</reference>
<dbReference type="AlphaFoldDB" id="A0A6G1IHP5"/>
<keyword evidence="1" id="KW-0472">Membrane</keyword>
<sequence>MLPWLYTLFLLLFHLPACIIRAVRWESAQYLALGFALFNIAVTVQTDVSTKLQPSEILVWMPLTLRMVILILELPDHSVTILRRALGEQMRRIGKAIVTGFHPNGTGKSRRATTNVTTKSSEPDHLTLVTHALATLFAFLFGVMLLILQIYGLIEARKGMNTRDLTVNWCSPTFRDFALAVTTGNCDLYSVIESSSNGIGCIQLPATQ</sequence>
<dbReference type="OrthoDB" id="5351891at2759"/>